<keyword evidence="6" id="KW-0004">4Fe-4S</keyword>
<name>A0A7U3UMJ7_9ACTN</name>
<comment type="catalytic activity">
    <reaction evidence="1">
        <text>ATP + protein L-histidine = ADP + protein N-phospho-L-histidine.</text>
        <dbReference type="EC" id="2.7.13.3"/>
    </reaction>
</comment>
<dbReference type="GO" id="GO:0046872">
    <property type="term" value="F:metal ion binding"/>
    <property type="evidence" value="ECO:0007669"/>
    <property type="project" value="UniProtKB-KW"/>
</dbReference>
<dbReference type="SMART" id="SM00387">
    <property type="entry name" value="HATPase_c"/>
    <property type="match status" value="1"/>
</dbReference>
<feature type="region of interest" description="Disordered" evidence="17">
    <location>
        <begin position="1"/>
        <end position="39"/>
    </location>
</feature>
<evidence type="ECO:0000313" key="21">
    <source>
        <dbReference type="Proteomes" id="UP000595703"/>
    </source>
</evidence>
<evidence type="ECO:0000313" key="20">
    <source>
        <dbReference type="EMBL" id="BBA95312.1"/>
    </source>
</evidence>
<feature type="transmembrane region" description="Helical" evidence="18">
    <location>
        <begin position="170"/>
        <end position="193"/>
    </location>
</feature>
<dbReference type="InterPro" id="IPR050482">
    <property type="entry name" value="Sensor_HK_TwoCompSys"/>
</dbReference>
<keyword evidence="12" id="KW-0902">Two-component regulatory system</keyword>
<dbReference type="Pfam" id="PF07730">
    <property type="entry name" value="HisKA_3"/>
    <property type="match status" value="1"/>
</dbReference>
<dbReference type="GO" id="GO:0051539">
    <property type="term" value="F:4 iron, 4 sulfur cluster binding"/>
    <property type="evidence" value="ECO:0007669"/>
    <property type="project" value="UniProtKB-KW"/>
</dbReference>
<keyword evidence="16" id="KW-0175">Coiled coil</keyword>
<dbReference type="PANTHER" id="PTHR24421">
    <property type="entry name" value="NITRATE/NITRITE SENSOR PROTEIN NARX-RELATED"/>
    <property type="match status" value="1"/>
</dbReference>
<dbReference type="KEGG" id="arev:RVR_126"/>
<keyword evidence="8" id="KW-0808">Transferase</keyword>
<dbReference type="Pfam" id="PF02518">
    <property type="entry name" value="HATPase_c"/>
    <property type="match status" value="1"/>
</dbReference>
<dbReference type="PANTHER" id="PTHR24421:SF62">
    <property type="entry name" value="SENSORY TRANSDUCTION HISTIDINE KINASE"/>
    <property type="match status" value="1"/>
</dbReference>
<dbReference type="Proteomes" id="UP000595703">
    <property type="component" value="Chromosome"/>
</dbReference>
<dbReference type="InterPro" id="IPR005467">
    <property type="entry name" value="His_kinase_dom"/>
</dbReference>
<comment type="function">
    <text evidence="14">Member of the two-component regulatory system NreB/NreC involved in the control of dissimilatory nitrate/nitrite reduction in response to oxygen. NreB functions as a direct oxygen sensor histidine kinase which is autophosphorylated, in the absence of oxygen, probably at the conserved histidine residue, and transfers its phosphate group probably to a conserved aspartate residue of NreC. NreB/NreC activates the expression of the nitrate (narGHJI) and nitrite (nir) reductase operons, as well as the putative nitrate transporter gene narT.</text>
</comment>
<feature type="domain" description="Histidine kinase" evidence="19">
    <location>
        <begin position="351"/>
        <end position="446"/>
    </location>
</feature>
<evidence type="ECO:0000256" key="3">
    <source>
        <dbReference type="ARBA" id="ARBA00004496"/>
    </source>
</evidence>
<dbReference type="RefSeq" id="WP_202231866.1">
    <property type="nucleotide sequence ID" value="NZ_AP018365.1"/>
</dbReference>
<dbReference type="GO" id="GO:0000155">
    <property type="term" value="F:phosphorelay sensor kinase activity"/>
    <property type="evidence" value="ECO:0007669"/>
    <property type="project" value="InterPro"/>
</dbReference>
<protein>
    <recommendedName>
        <fullName evidence="5">Oxygen sensor histidine kinase NreB</fullName>
        <ecNumber evidence="4">2.7.13.3</ecNumber>
    </recommendedName>
    <alternativeName>
        <fullName evidence="15">Nitrogen regulation protein B</fullName>
    </alternativeName>
</protein>
<evidence type="ECO:0000256" key="12">
    <source>
        <dbReference type="ARBA" id="ARBA00023012"/>
    </source>
</evidence>
<keyword evidence="11" id="KW-0408">Iron</keyword>
<dbReference type="AlphaFoldDB" id="A0A7U3UMJ7"/>
<evidence type="ECO:0000256" key="9">
    <source>
        <dbReference type="ARBA" id="ARBA00022723"/>
    </source>
</evidence>
<gene>
    <name evidence="20" type="ORF">RVR_126</name>
</gene>
<reference evidence="20 21" key="3">
    <citation type="journal article" date="2011" name="Nat. Chem. Biol.">
        <title>Reveromycin A biosynthesis uses RevG and RevJ for stereospecific spiroacetal formation.</title>
        <authorList>
            <person name="Takahashi S."/>
            <person name="Toyoda A."/>
            <person name="Sekiyama Y."/>
            <person name="Takagi H."/>
            <person name="Nogawa T."/>
            <person name="Uramoto M."/>
            <person name="Suzuki R."/>
            <person name="Koshino H."/>
            <person name="Kumano T."/>
            <person name="Panthee S."/>
            <person name="Dairi T."/>
            <person name="Ishikawa J."/>
            <person name="Ikeda H."/>
            <person name="Sakaki Y."/>
            <person name="Osada H."/>
        </authorList>
    </citation>
    <scope>NUCLEOTIDE SEQUENCE [LARGE SCALE GENOMIC DNA]</scope>
    <source>
        <strain evidence="20 21">SN-593</strain>
    </source>
</reference>
<evidence type="ECO:0000259" key="19">
    <source>
        <dbReference type="PROSITE" id="PS50109"/>
    </source>
</evidence>
<evidence type="ECO:0000256" key="5">
    <source>
        <dbReference type="ARBA" id="ARBA00017322"/>
    </source>
</evidence>
<dbReference type="InterPro" id="IPR011712">
    <property type="entry name" value="Sig_transdc_His_kin_sub3_dim/P"/>
</dbReference>
<dbReference type="InterPro" id="IPR036890">
    <property type="entry name" value="HATPase_C_sf"/>
</dbReference>
<evidence type="ECO:0000256" key="8">
    <source>
        <dbReference type="ARBA" id="ARBA00022679"/>
    </source>
</evidence>
<feature type="coiled-coil region" evidence="16">
    <location>
        <begin position="201"/>
        <end position="228"/>
    </location>
</feature>
<evidence type="ECO:0000256" key="2">
    <source>
        <dbReference type="ARBA" id="ARBA00001966"/>
    </source>
</evidence>
<evidence type="ECO:0000256" key="17">
    <source>
        <dbReference type="SAM" id="MobiDB-lite"/>
    </source>
</evidence>
<evidence type="ECO:0000256" key="14">
    <source>
        <dbReference type="ARBA" id="ARBA00024827"/>
    </source>
</evidence>
<dbReference type="CDD" id="cd16917">
    <property type="entry name" value="HATPase_UhpB-NarQ-NarX-like"/>
    <property type="match status" value="1"/>
</dbReference>
<keyword evidence="9" id="KW-0479">Metal-binding</keyword>
<dbReference type="InterPro" id="IPR003594">
    <property type="entry name" value="HATPase_dom"/>
</dbReference>
<evidence type="ECO:0000256" key="6">
    <source>
        <dbReference type="ARBA" id="ARBA00022485"/>
    </source>
</evidence>
<keyword evidence="18" id="KW-1133">Transmembrane helix</keyword>
<keyword evidence="18" id="KW-0472">Membrane</keyword>
<keyword evidence="18" id="KW-0812">Transmembrane</keyword>
<comment type="subcellular location">
    <subcellularLocation>
        <location evidence="3">Cytoplasm</location>
    </subcellularLocation>
</comment>
<reference evidence="20 21" key="2">
    <citation type="journal article" date="2011" name="J. Antibiot.">
        <title>Furaquinocins I and J: novel polyketide isoprenoid hybrid compounds from Streptomyces reveromyceticus SN-593.</title>
        <authorList>
            <person name="Panthee S."/>
            <person name="Takahashi S."/>
            <person name="Takagi H."/>
            <person name="Nogawa T."/>
            <person name="Oowada E."/>
            <person name="Uramoto M."/>
            <person name="Osada H."/>
        </authorList>
    </citation>
    <scope>NUCLEOTIDE SEQUENCE [LARGE SCALE GENOMIC DNA]</scope>
    <source>
        <strain evidence="20 21">SN-593</strain>
    </source>
</reference>
<dbReference type="Gene3D" id="1.20.5.1930">
    <property type="match status" value="1"/>
</dbReference>
<reference evidence="20 21" key="1">
    <citation type="journal article" date="2010" name="J. Bacteriol.">
        <title>Biochemical characterization of a novel indole prenyltransferase from Streptomyces sp. SN-593.</title>
        <authorList>
            <person name="Takahashi S."/>
            <person name="Takagi H."/>
            <person name="Toyoda A."/>
            <person name="Uramoto M."/>
            <person name="Nogawa T."/>
            <person name="Ueki M."/>
            <person name="Sakaki Y."/>
            <person name="Osada H."/>
        </authorList>
    </citation>
    <scope>NUCLEOTIDE SEQUENCE [LARGE SCALE GENOMIC DNA]</scope>
    <source>
        <strain evidence="20 21">SN-593</strain>
    </source>
</reference>
<comment type="cofactor">
    <cofactor evidence="2">
        <name>[4Fe-4S] cluster</name>
        <dbReference type="ChEBI" id="CHEBI:49883"/>
    </cofactor>
</comment>
<keyword evidence="13" id="KW-0411">Iron-sulfur</keyword>
<keyword evidence="10 20" id="KW-0418">Kinase</keyword>
<dbReference type="InterPro" id="IPR004358">
    <property type="entry name" value="Sig_transdc_His_kin-like_C"/>
</dbReference>
<dbReference type="Gene3D" id="3.30.565.10">
    <property type="entry name" value="Histidine kinase-like ATPase, C-terminal domain"/>
    <property type="match status" value="1"/>
</dbReference>
<organism evidence="20 21">
    <name type="scientific">Actinacidiphila reveromycinica</name>
    <dbReference type="NCBI Taxonomy" id="659352"/>
    <lineage>
        <taxon>Bacteria</taxon>
        <taxon>Bacillati</taxon>
        <taxon>Actinomycetota</taxon>
        <taxon>Actinomycetes</taxon>
        <taxon>Kitasatosporales</taxon>
        <taxon>Streptomycetaceae</taxon>
        <taxon>Actinacidiphila</taxon>
    </lineage>
</organism>
<evidence type="ECO:0000256" key="4">
    <source>
        <dbReference type="ARBA" id="ARBA00012438"/>
    </source>
</evidence>
<feature type="transmembrane region" description="Helical" evidence="18">
    <location>
        <begin position="108"/>
        <end position="133"/>
    </location>
</feature>
<evidence type="ECO:0000256" key="15">
    <source>
        <dbReference type="ARBA" id="ARBA00030800"/>
    </source>
</evidence>
<evidence type="ECO:0000256" key="18">
    <source>
        <dbReference type="SAM" id="Phobius"/>
    </source>
</evidence>
<evidence type="ECO:0000256" key="1">
    <source>
        <dbReference type="ARBA" id="ARBA00000085"/>
    </source>
</evidence>
<reference evidence="20 21" key="4">
    <citation type="journal article" date="2020" name="Sci. Rep.">
        <title>beta-carboline chemical signals induce reveromycin production through a LuxR family regulator in Streptomyces sp. SN-593.</title>
        <authorList>
            <person name="Panthee S."/>
            <person name="Kito N."/>
            <person name="Hayashi T."/>
            <person name="Shimizu T."/>
            <person name="Ishikawa J."/>
            <person name="Hamamoto H."/>
            <person name="Osada H."/>
            <person name="Takahashi S."/>
        </authorList>
    </citation>
    <scope>NUCLEOTIDE SEQUENCE [LARGE SCALE GENOMIC DNA]</scope>
    <source>
        <strain evidence="20 21">SN-593</strain>
    </source>
</reference>
<proteinExistence type="predicted"/>
<dbReference type="PROSITE" id="PS50109">
    <property type="entry name" value="HIS_KIN"/>
    <property type="match status" value="1"/>
</dbReference>
<feature type="compositionally biased region" description="Low complexity" evidence="17">
    <location>
        <begin position="22"/>
        <end position="33"/>
    </location>
</feature>
<evidence type="ECO:0000256" key="11">
    <source>
        <dbReference type="ARBA" id="ARBA00023004"/>
    </source>
</evidence>
<sequence>MNAKRAPRPAPVPEPAGRRARAAGSGATGSGSRDAPRPGDESFPVQRYLPYGGLLIALALAEALGGHDRAHLWGQPVLSAGAALWMWRMEVPYPAPARRRGRAIAYHAGLTAFIVALALLSPFYGFFAFTGYLHAGVLPTWLRPPAVAVTAATMALCQIGGAGNLHGRVIGAYAALLVVNMVLAGVVVHQVIADDQRSLRRMRTIDELAEANRRLHETMEENAGLQAQLITQAREAGILDERQRMAGEIHDTIAQGLTGIVTQLEAADRFDDDPERRGRHLGTARRLARESLAEARRSVQAMRPGPLDTAAHLPGAIGGLAEQWTETSGIEVRVEVSGEAVPLPPALEVVLFRTAQEGLANIAKHSGARRAGLTLTYTHEVVVLDVLDDGAGFDADARERAEQRADGHGFGLTAMRRRLRQVGGSLTIESAPGDGTVLSAGVPALAPLPGPATAPAMPPGIERPPLPSSVPHPPPAPLPSTAPAPRRGEAGRSGPVDTRAGGGTAGVVDNGL</sequence>
<keyword evidence="7" id="KW-0963">Cytoplasm</keyword>
<evidence type="ECO:0000256" key="10">
    <source>
        <dbReference type="ARBA" id="ARBA00022777"/>
    </source>
</evidence>
<dbReference type="EC" id="2.7.13.3" evidence="4"/>
<accession>A0A7U3UMJ7</accession>
<feature type="compositionally biased region" description="Pro residues" evidence="17">
    <location>
        <begin position="449"/>
        <end position="482"/>
    </location>
</feature>
<dbReference type="GO" id="GO:0005737">
    <property type="term" value="C:cytoplasm"/>
    <property type="evidence" value="ECO:0007669"/>
    <property type="project" value="UniProtKB-SubCell"/>
</dbReference>
<dbReference type="GO" id="GO:0016020">
    <property type="term" value="C:membrane"/>
    <property type="evidence" value="ECO:0007669"/>
    <property type="project" value="InterPro"/>
</dbReference>
<dbReference type="GO" id="GO:0046983">
    <property type="term" value="F:protein dimerization activity"/>
    <property type="evidence" value="ECO:0007669"/>
    <property type="project" value="InterPro"/>
</dbReference>
<dbReference type="PRINTS" id="PR00344">
    <property type="entry name" value="BCTRLSENSOR"/>
</dbReference>
<evidence type="ECO:0000256" key="13">
    <source>
        <dbReference type="ARBA" id="ARBA00023014"/>
    </source>
</evidence>
<dbReference type="SUPFAM" id="SSF55874">
    <property type="entry name" value="ATPase domain of HSP90 chaperone/DNA topoisomerase II/histidine kinase"/>
    <property type="match status" value="1"/>
</dbReference>
<feature type="region of interest" description="Disordered" evidence="17">
    <location>
        <begin position="449"/>
        <end position="512"/>
    </location>
</feature>
<keyword evidence="21" id="KW-1185">Reference proteome</keyword>
<dbReference type="EMBL" id="AP018365">
    <property type="protein sequence ID" value="BBA95312.1"/>
    <property type="molecule type" value="Genomic_DNA"/>
</dbReference>
<evidence type="ECO:0000256" key="16">
    <source>
        <dbReference type="SAM" id="Coils"/>
    </source>
</evidence>
<evidence type="ECO:0000256" key="7">
    <source>
        <dbReference type="ARBA" id="ARBA00022490"/>
    </source>
</evidence>